<comment type="caution">
    <text evidence="1">The sequence shown here is derived from an EMBL/GenBank/DDBJ whole genome shotgun (WGS) entry which is preliminary data.</text>
</comment>
<evidence type="ECO:0000313" key="2">
    <source>
        <dbReference type="Proteomes" id="UP000193689"/>
    </source>
</evidence>
<protein>
    <submittedName>
        <fullName evidence="1">Uncharacterized protein</fullName>
    </submittedName>
</protein>
<dbReference type="EMBL" id="MCFJ01000016">
    <property type="protein sequence ID" value="ORY58425.1"/>
    <property type="molecule type" value="Genomic_DNA"/>
</dbReference>
<dbReference type="InParanoid" id="A0A1Y2DHY8"/>
<dbReference type="GeneID" id="63780597"/>
<name>A0A1Y2DHY8_9PEZI</name>
<dbReference type="RefSeq" id="XP_040711342.1">
    <property type="nucleotide sequence ID" value="XM_040864385.1"/>
</dbReference>
<gene>
    <name evidence="1" type="ORF">BCR38DRAFT_489351</name>
</gene>
<evidence type="ECO:0000313" key="1">
    <source>
        <dbReference type="EMBL" id="ORY58425.1"/>
    </source>
</evidence>
<proteinExistence type="predicted"/>
<organism evidence="1 2">
    <name type="scientific">Pseudomassariella vexata</name>
    <dbReference type="NCBI Taxonomy" id="1141098"/>
    <lineage>
        <taxon>Eukaryota</taxon>
        <taxon>Fungi</taxon>
        <taxon>Dikarya</taxon>
        <taxon>Ascomycota</taxon>
        <taxon>Pezizomycotina</taxon>
        <taxon>Sordariomycetes</taxon>
        <taxon>Xylariomycetidae</taxon>
        <taxon>Amphisphaeriales</taxon>
        <taxon>Pseudomassariaceae</taxon>
        <taxon>Pseudomassariella</taxon>
    </lineage>
</organism>
<reference evidence="1 2" key="1">
    <citation type="submission" date="2016-07" db="EMBL/GenBank/DDBJ databases">
        <title>Pervasive Adenine N6-methylation of Active Genes in Fungi.</title>
        <authorList>
            <consortium name="DOE Joint Genome Institute"/>
            <person name="Mondo S.J."/>
            <person name="Dannebaum R.O."/>
            <person name="Kuo R.C."/>
            <person name="Labutti K."/>
            <person name="Haridas S."/>
            <person name="Kuo A."/>
            <person name="Salamov A."/>
            <person name="Ahrendt S.R."/>
            <person name="Lipzen A."/>
            <person name="Sullivan W."/>
            <person name="Andreopoulos W.B."/>
            <person name="Clum A."/>
            <person name="Lindquist E."/>
            <person name="Daum C."/>
            <person name="Ramamoorthy G.K."/>
            <person name="Gryganskyi A."/>
            <person name="Culley D."/>
            <person name="Magnuson J.K."/>
            <person name="James T.Y."/>
            <person name="O'Malley M.A."/>
            <person name="Stajich J.E."/>
            <person name="Spatafora J.W."/>
            <person name="Visel A."/>
            <person name="Grigoriev I.V."/>
        </authorList>
    </citation>
    <scope>NUCLEOTIDE SEQUENCE [LARGE SCALE GENOMIC DNA]</scope>
    <source>
        <strain evidence="1 2">CBS 129021</strain>
    </source>
</reference>
<dbReference type="Proteomes" id="UP000193689">
    <property type="component" value="Unassembled WGS sequence"/>
</dbReference>
<keyword evidence="2" id="KW-1185">Reference proteome</keyword>
<dbReference type="OrthoDB" id="2333384at2759"/>
<accession>A0A1Y2DHY8</accession>
<sequence>MATSQMQDNFPGSFYFAADSVFTMKHTLNLEAFVEYWLEVTSTAGNATHSLTVSPQFPGEPITDFNFTSNQHPCQIRSRRLLPKNADTGLTFVKRCSKMFRLSKVPTYFFRVHMAVPRGYQLHNPEPLTLKVWLTPIWEDKCFGIYKGGCSDLPPVYVFSVDTALETTCSGTSSGAVSEHHGSKSTMDMVGELDFMGDAPAIPISFDDAEALDLGGLLNVHFPRRNGSGMGALDTSRTCVVRRRVK</sequence>
<dbReference type="AlphaFoldDB" id="A0A1Y2DHY8"/>